<evidence type="ECO:0000313" key="1">
    <source>
        <dbReference type="EMBL" id="KAH0544250.1"/>
    </source>
</evidence>
<sequence>MIIDAAEIIEKLREKFNDTDTSKSLHLQILILMPFSWSIDKIVEVMGATAYMARLARKLAAEKEFY</sequence>
<dbReference type="Proteomes" id="UP000826195">
    <property type="component" value="Unassembled WGS sequence"/>
</dbReference>
<name>A0AAV7I476_COTGL</name>
<proteinExistence type="predicted"/>
<dbReference type="AlphaFoldDB" id="A0AAV7I476"/>
<accession>A0AAV7I476</accession>
<dbReference type="EMBL" id="JAHXZJ010002238">
    <property type="protein sequence ID" value="KAH0544250.1"/>
    <property type="molecule type" value="Genomic_DNA"/>
</dbReference>
<keyword evidence="2" id="KW-1185">Reference proteome</keyword>
<gene>
    <name evidence="1" type="ORF">KQX54_001677</name>
</gene>
<organism evidence="1 2">
    <name type="scientific">Cotesia glomerata</name>
    <name type="common">Lepidopteran parasitic wasp</name>
    <name type="synonym">Apanteles glomeratus</name>
    <dbReference type="NCBI Taxonomy" id="32391"/>
    <lineage>
        <taxon>Eukaryota</taxon>
        <taxon>Metazoa</taxon>
        <taxon>Ecdysozoa</taxon>
        <taxon>Arthropoda</taxon>
        <taxon>Hexapoda</taxon>
        <taxon>Insecta</taxon>
        <taxon>Pterygota</taxon>
        <taxon>Neoptera</taxon>
        <taxon>Endopterygota</taxon>
        <taxon>Hymenoptera</taxon>
        <taxon>Apocrita</taxon>
        <taxon>Ichneumonoidea</taxon>
        <taxon>Braconidae</taxon>
        <taxon>Microgastrinae</taxon>
        <taxon>Cotesia</taxon>
    </lineage>
</organism>
<evidence type="ECO:0000313" key="2">
    <source>
        <dbReference type="Proteomes" id="UP000826195"/>
    </source>
</evidence>
<protein>
    <submittedName>
        <fullName evidence="1">Uncharacterized protein</fullName>
    </submittedName>
</protein>
<reference evidence="1 2" key="1">
    <citation type="journal article" date="2021" name="J. Hered.">
        <title>A chromosome-level genome assembly of the parasitoid wasp, Cotesia glomerata (Hymenoptera: Braconidae).</title>
        <authorList>
            <person name="Pinto B.J."/>
            <person name="Weis J.J."/>
            <person name="Gamble T."/>
            <person name="Ode P.J."/>
            <person name="Paul R."/>
            <person name="Zaspel J.M."/>
        </authorList>
    </citation>
    <scope>NUCLEOTIDE SEQUENCE [LARGE SCALE GENOMIC DNA]</scope>
    <source>
        <strain evidence="1">CgM1</strain>
    </source>
</reference>
<comment type="caution">
    <text evidence="1">The sequence shown here is derived from an EMBL/GenBank/DDBJ whole genome shotgun (WGS) entry which is preliminary data.</text>
</comment>